<sequence length="61" mass="6731">MKTWVYWSGVGVLSLAVISAAGWKLLLHPEAAVLPVASGFGPSCQVVRRHWRNQGFRRPVS</sequence>
<feature type="transmembrane region" description="Helical" evidence="1">
    <location>
        <begin position="6"/>
        <end position="26"/>
    </location>
</feature>
<keyword evidence="1" id="KW-0472">Membrane</keyword>
<accession>A0A401X3F8</accession>
<protein>
    <submittedName>
        <fullName evidence="2">Uncharacterized protein</fullName>
    </submittedName>
</protein>
<keyword evidence="1" id="KW-0812">Transmembrane</keyword>
<comment type="caution">
    <text evidence="2">The sequence shown here is derived from an EMBL/GenBank/DDBJ whole genome shotgun (WGS) entry which is preliminary data.</text>
</comment>
<gene>
    <name evidence="2" type="ORF">NBRC3278_1444</name>
</gene>
<keyword evidence="1" id="KW-1133">Transmembrane helix</keyword>
<dbReference type="AlphaFoldDB" id="A0A401X3F8"/>
<dbReference type="EMBL" id="BDEV01000047">
    <property type="protein sequence ID" value="GCD62351.1"/>
    <property type="molecule type" value="Genomic_DNA"/>
</dbReference>
<evidence type="ECO:0000313" key="3">
    <source>
        <dbReference type="Proteomes" id="UP000287385"/>
    </source>
</evidence>
<dbReference type="Proteomes" id="UP000287385">
    <property type="component" value="Unassembled WGS sequence"/>
</dbReference>
<keyword evidence="3" id="KW-1185">Reference proteome</keyword>
<evidence type="ECO:0000313" key="2">
    <source>
        <dbReference type="EMBL" id="GCD62351.1"/>
    </source>
</evidence>
<organism evidence="2 3">
    <name type="scientific">Acetobacter pasteurianus NBRC 3278</name>
    <dbReference type="NCBI Taxonomy" id="1226660"/>
    <lineage>
        <taxon>Bacteria</taxon>
        <taxon>Pseudomonadati</taxon>
        <taxon>Pseudomonadota</taxon>
        <taxon>Alphaproteobacteria</taxon>
        <taxon>Acetobacterales</taxon>
        <taxon>Acetobacteraceae</taxon>
        <taxon>Acetobacter</taxon>
    </lineage>
</organism>
<evidence type="ECO:0000256" key="1">
    <source>
        <dbReference type="SAM" id="Phobius"/>
    </source>
</evidence>
<name>A0A401X3F8_ACEPA</name>
<reference evidence="2 3" key="1">
    <citation type="submission" date="2016-06" db="EMBL/GenBank/DDBJ databases">
        <title>Acetobacter pasteurianus NBRC 3278 whole genome sequencing project.</title>
        <authorList>
            <person name="Matsutani M."/>
            <person name="Shiwa Y."/>
            <person name="Okamoto-Kainuma A."/>
            <person name="Ishikawa M."/>
            <person name="Koizumi Y."/>
            <person name="Yoshikawa H."/>
            <person name="Yakushi T."/>
            <person name="Matsushita K."/>
        </authorList>
    </citation>
    <scope>NUCLEOTIDE SEQUENCE [LARGE SCALE GENOMIC DNA]</scope>
    <source>
        <strain evidence="2 3">NBRC 3278</strain>
    </source>
</reference>
<proteinExistence type="predicted"/>